<name>A0A9P8Q947_WICPI</name>
<keyword evidence="3" id="KW-1185">Reference proteome</keyword>
<gene>
    <name evidence="2" type="ORF">WICPIJ_003687</name>
</gene>
<protein>
    <submittedName>
        <fullName evidence="2">Uncharacterized protein</fullName>
    </submittedName>
</protein>
<sequence>MAFSKFPKKSVHLLLVWSSIESEVCWNTLECNSSWTCFNKPSMVVKRPPKVPGVKSRFNSGMVNPQVSDFRMSLAKSSASSTIKVIFLPLSGMAPPVLTSLDLTSGGEGLHFVVEVLNVRFVRDETSGGWVSLLGGQLFDFLTADLFQLVLCDQPDLDVLFVGSEVFNMRPLVGCFVWNELDPRVTSWIVDFESQRQSTLGTFDGGLDLGDELFDTVMDRLVNFKSFLLAGLQVVDHLSQEALDVGHLASLWWNLDIQLFEVTSGGLLLDDLSVEILLGFDSQSVLGALFLDRTGWLQLGVLEPTVVTLETHDDDLGKVWDGGQKKTSDTSFVTVHT</sequence>
<evidence type="ECO:0000313" key="3">
    <source>
        <dbReference type="Proteomes" id="UP000774326"/>
    </source>
</evidence>
<reference evidence="2" key="1">
    <citation type="journal article" date="2021" name="Open Biol.">
        <title>Shared evolutionary footprints suggest mitochondrial oxidative damage underlies multiple complex I losses in fungi.</title>
        <authorList>
            <person name="Schikora-Tamarit M.A."/>
            <person name="Marcet-Houben M."/>
            <person name="Nosek J."/>
            <person name="Gabaldon T."/>
        </authorList>
    </citation>
    <scope>NUCLEOTIDE SEQUENCE</scope>
    <source>
        <strain evidence="2">CBS2887</strain>
    </source>
</reference>
<accession>A0A9P8Q947</accession>
<evidence type="ECO:0000313" key="2">
    <source>
        <dbReference type="EMBL" id="KAH3685335.1"/>
    </source>
</evidence>
<proteinExistence type="predicted"/>
<dbReference type="OrthoDB" id="10365113at2759"/>
<feature type="signal peptide" evidence="1">
    <location>
        <begin position="1"/>
        <end position="22"/>
    </location>
</feature>
<dbReference type="AlphaFoldDB" id="A0A9P8Q947"/>
<dbReference type="EMBL" id="JAEUBG010002052">
    <property type="protein sequence ID" value="KAH3685335.1"/>
    <property type="molecule type" value="Genomic_DNA"/>
</dbReference>
<comment type="caution">
    <text evidence="2">The sequence shown here is derived from an EMBL/GenBank/DDBJ whole genome shotgun (WGS) entry which is preliminary data.</text>
</comment>
<organism evidence="2 3">
    <name type="scientific">Wickerhamomyces pijperi</name>
    <name type="common">Yeast</name>
    <name type="synonym">Pichia pijperi</name>
    <dbReference type="NCBI Taxonomy" id="599730"/>
    <lineage>
        <taxon>Eukaryota</taxon>
        <taxon>Fungi</taxon>
        <taxon>Dikarya</taxon>
        <taxon>Ascomycota</taxon>
        <taxon>Saccharomycotina</taxon>
        <taxon>Saccharomycetes</taxon>
        <taxon>Phaffomycetales</taxon>
        <taxon>Wickerhamomycetaceae</taxon>
        <taxon>Wickerhamomyces</taxon>
    </lineage>
</organism>
<dbReference type="Proteomes" id="UP000774326">
    <property type="component" value="Unassembled WGS sequence"/>
</dbReference>
<reference evidence="2" key="2">
    <citation type="submission" date="2021-01" db="EMBL/GenBank/DDBJ databases">
        <authorList>
            <person name="Schikora-Tamarit M.A."/>
        </authorList>
    </citation>
    <scope>NUCLEOTIDE SEQUENCE</scope>
    <source>
        <strain evidence="2">CBS2887</strain>
    </source>
</reference>
<keyword evidence="1" id="KW-0732">Signal</keyword>
<evidence type="ECO:0000256" key="1">
    <source>
        <dbReference type="SAM" id="SignalP"/>
    </source>
</evidence>
<feature type="chain" id="PRO_5040466117" evidence="1">
    <location>
        <begin position="23"/>
        <end position="337"/>
    </location>
</feature>